<dbReference type="Gene3D" id="3.40.50.2000">
    <property type="entry name" value="Glycogen Phosphorylase B"/>
    <property type="match status" value="1"/>
</dbReference>
<dbReference type="Pfam" id="PF13692">
    <property type="entry name" value="Glyco_trans_1_4"/>
    <property type="match status" value="1"/>
</dbReference>
<dbReference type="Proteomes" id="UP000215086">
    <property type="component" value="Chromosome"/>
</dbReference>
<dbReference type="AlphaFoldDB" id="A0A286RKK6"/>
<reference evidence="1 2" key="1">
    <citation type="journal article" name="Front. Microbiol.">
        <title>Sugar Metabolism of the First Thermophilic Planctomycete Thermogutta terrifontis: Comparative Genomic and Transcriptomic Approaches.</title>
        <authorList>
            <person name="Elcheninov A.G."/>
            <person name="Menzel P."/>
            <person name="Gudbergsdottir S.R."/>
            <person name="Slesarev A.I."/>
            <person name="Kadnikov V.V."/>
            <person name="Krogh A."/>
            <person name="Bonch-Osmolovskaya E.A."/>
            <person name="Peng X."/>
            <person name="Kublanov I.V."/>
        </authorList>
    </citation>
    <scope>NUCLEOTIDE SEQUENCE [LARGE SCALE GENOMIC DNA]</scope>
    <source>
        <strain evidence="1 2">R1</strain>
    </source>
</reference>
<dbReference type="OrthoDB" id="9816564at2"/>
<dbReference type="RefSeq" id="WP_095416268.1">
    <property type="nucleotide sequence ID" value="NZ_CP018477.1"/>
</dbReference>
<organism evidence="1 2">
    <name type="scientific">Thermogutta terrifontis</name>
    <dbReference type="NCBI Taxonomy" id="1331910"/>
    <lineage>
        <taxon>Bacteria</taxon>
        <taxon>Pseudomonadati</taxon>
        <taxon>Planctomycetota</taxon>
        <taxon>Planctomycetia</taxon>
        <taxon>Pirellulales</taxon>
        <taxon>Thermoguttaceae</taxon>
        <taxon>Thermogutta</taxon>
    </lineage>
</organism>
<dbReference type="SUPFAM" id="SSF53756">
    <property type="entry name" value="UDP-Glycosyltransferase/glycogen phosphorylase"/>
    <property type="match status" value="1"/>
</dbReference>
<protein>
    <submittedName>
        <fullName evidence="1">Cobalt-zinc-cadmium resistance protein CzcA, Cation efflux system protein CusA</fullName>
    </submittedName>
</protein>
<gene>
    <name evidence="1" type="ORF">THTE_3895</name>
</gene>
<name>A0A286RKK6_9BACT</name>
<dbReference type="KEGG" id="ttf:THTE_3895"/>
<proteinExistence type="predicted"/>
<evidence type="ECO:0000313" key="1">
    <source>
        <dbReference type="EMBL" id="ASV76496.1"/>
    </source>
</evidence>
<keyword evidence="2" id="KW-1185">Reference proteome</keyword>
<sequence>MTAARGARIGSFIVFADDWGRHPSSCQHIFRHLLDEFPVMWVNTIGMRPPRLDLFTLRRGLEKVGQWLKIFDARPSPAILPRPNICEKTPRVVNPVMWPRLRQGWERAFNRMLLKWQLAAEVRRYPRPRILVSTVPVAAILVSALQVDRWLYYCVDDFRNWPEMDKEGIGDLERSLVEVADVIVAANEQLKKHIEEYGKTAVVITHGINWEIWSSPACQATPEPVSDWLQRYERPWIVFWGSINWQVDANAVAAISERLKRGSILLVGPVNTHDPKLKESARVTMPGPIPQVMLPVLACYADVLIMPYRRGPGVDESEPLKLREYLATDRPVVVCDIPATRRWADALDIAATPEEFAACVDFRVKTGVDPRQLEARRRVRGESWAEKARQFVEVAFDSLG</sequence>
<evidence type="ECO:0000313" key="2">
    <source>
        <dbReference type="Proteomes" id="UP000215086"/>
    </source>
</evidence>
<accession>A0A286RKK6</accession>
<dbReference type="EMBL" id="CP018477">
    <property type="protein sequence ID" value="ASV76496.1"/>
    <property type="molecule type" value="Genomic_DNA"/>
</dbReference>